<keyword evidence="1" id="KW-0812">Transmembrane</keyword>
<dbReference type="GO" id="GO:0012505">
    <property type="term" value="C:endomembrane system"/>
    <property type="evidence" value="ECO:0007669"/>
    <property type="project" value="TreeGrafter"/>
</dbReference>
<dbReference type="AlphaFoldDB" id="A0A8S0SIH3"/>
<evidence type="ECO:0000313" key="2">
    <source>
        <dbReference type="EMBL" id="CAA2991469.1"/>
    </source>
</evidence>
<evidence type="ECO:0000313" key="3">
    <source>
        <dbReference type="Proteomes" id="UP000594638"/>
    </source>
</evidence>
<gene>
    <name evidence="2" type="ORF">OLEA9_A060407</name>
</gene>
<comment type="caution">
    <text evidence="2">The sequence shown here is derived from an EMBL/GenBank/DDBJ whole genome shotgun (WGS) entry which is preliminary data.</text>
</comment>
<reference evidence="2 3" key="1">
    <citation type="submission" date="2019-12" db="EMBL/GenBank/DDBJ databases">
        <authorList>
            <person name="Alioto T."/>
            <person name="Alioto T."/>
            <person name="Gomez Garrido J."/>
        </authorList>
    </citation>
    <scope>NUCLEOTIDE SEQUENCE [LARGE SCALE GENOMIC DNA]</scope>
</reference>
<keyword evidence="1" id="KW-1133">Transmembrane helix</keyword>
<keyword evidence="1" id="KW-0472">Membrane</keyword>
<sequence length="185" mass="21065">MGKLIDAKSRRSVKLRLRSWRLLLSAMPITSFLFYIVLRSKHGKSVEWTSKDLLKGLEEFLPIYEAQPIMKNTYGTGFDQNFGLWFIARWLKPNLMVKSGAFKGHSTGVLRQAILDAPILSLSPGHPEKYLKKGPVYVDGNCTYFVGKDCVDFGSMNWGRVMKKNGISDLSRVLVFFDDHQNELS</sequence>
<dbReference type="PANTHER" id="PTHR36362">
    <property type="entry name" value="DNA-DIRECTED RNA POLYMERASE SUBUNIT BETA"/>
    <property type="match status" value="1"/>
</dbReference>
<organism evidence="2 3">
    <name type="scientific">Olea europaea subsp. europaea</name>
    <dbReference type="NCBI Taxonomy" id="158383"/>
    <lineage>
        <taxon>Eukaryota</taxon>
        <taxon>Viridiplantae</taxon>
        <taxon>Streptophyta</taxon>
        <taxon>Embryophyta</taxon>
        <taxon>Tracheophyta</taxon>
        <taxon>Spermatophyta</taxon>
        <taxon>Magnoliopsida</taxon>
        <taxon>eudicotyledons</taxon>
        <taxon>Gunneridae</taxon>
        <taxon>Pentapetalae</taxon>
        <taxon>asterids</taxon>
        <taxon>lamiids</taxon>
        <taxon>Lamiales</taxon>
        <taxon>Oleaceae</taxon>
        <taxon>Oleeae</taxon>
        <taxon>Olea</taxon>
    </lineage>
</organism>
<feature type="transmembrane region" description="Helical" evidence="1">
    <location>
        <begin position="20"/>
        <end position="38"/>
    </location>
</feature>
<dbReference type="Gramene" id="OE9A060407T1">
    <property type="protein sequence ID" value="OE9A060407C1"/>
    <property type="gene ID" value="OE9A060407"/>
</dbReference>
<dbReference type="OrthoDB" id="1900908at2759"/>
<evidence type="ECO:0000256" key="1">
    <source>
        <dbReference type="SAM" id="Phobius"/>
    </source>
</evidence>
<dbReference type="EMBL" id="CACTIH010005425">
    <property type="protein sequence ID" value="CAA2991469.1"/>
    <property type="molecule type" value="Genomic_DNA"/>
</dbReference>
<keyword evidence="3" id="KW-1185">Reference proteome</keyword>
<name>A0A8S0SIH3_OLEEU</name>
<accession>A0A8S0SIH3</accession>
<dbReference type="PANTHER" id="PTHR36362:SF1">
    <property type="entry name" value="DNA-DIRECTED RNA POLYMERASE SUBUNIT BETA"/>
    <property type="match status" value="1"/>
</dbReference>
<protein>
    <submittedName>
        <fullName evidence="2">PREDICTED: uncharacterized protein LOC107404278</fullName>
    </submittedName>
</protein>
<proteinExistence type="predicted"/>
<dbReference type="Proteomes" id="UP000594638">
    <property type="component" value="Unassembled WGS sequence"/>
</dbReference>